<name>A0A4D6MT85_VIGUN</name>
<reference evidence="2 3" key="1">
    <citation type="submission" date="2019-04" db="EMBL/GenBank/DDBJ databases">
        <title>An improved genome assembly and genetic linkage map for asparagus bean, Vigna unguiculata ssp. sesquipedialis.</title>
        <authorList>
            <person name="Xia Q."/>
            <person name="Zhang R."/>
            <person name="Dong Y."/>
        </authorList>
    </citation>
    <scope>NUCLEOTIDE SEQUENCE [LARGE SCALE GENOMIC DNA]</scope>
    <source>
        <tissue evidence="2">Leaf</tissue>
    </source>
</reference>
<proteinExistence type="predicted"/>
<protein>
    <submittedName>
        <fullName evidence="2">Uncharacterized protein</fullName>
    </submittedName>
</protein>
<organism evidence="2 3">
    <name type="scientific">Vigna unguiculata</name>
    <name type="common">Cowpea</name>
    <dbReference type="NCBI Taxonomy" id="3917"/>
    <lineage>
        <taxon>Eukaryota</taxon>
        <taxon>Viridiplantae</taxon>
        <taxon>Streptophyta</taxon>
        <taxon>Embryophyta</taxon>
        <taxon>Tracheophyta</taxon>
        <taxon>Spermatophyta</taxon>
        <taxon>Magnoliopsida</taxon>
        <taxon>eudicotyledons</taxon>
        <taxon>Gunneridae</taxon>
        <taxon>Pentapetalae</taxon>
        <taxon>rosids</taxon>
        <taxon>fabids</taxon>
        <taxon>Fabales</taxon>
        <taxon>Fabaceae</taxon>
        <taxon>Papilionoideae</taxon>
        <taxon>50 kb inversion clade</taxon>
        <taxon>NPAAA clade</taxon>
        <taxon>indigoferoid/millettioid clade</taxon>
        <taxon>Phaseoleae</taxon>
        <taxon>Vigna</taxon>
    </lineage>
</organism>
<sequence length="117" mass="12676">MLALVVDTSAHPRAAHSRAMCYKCFNSIFPHHKPLAQVEGPRSGETVSLKRVPFRLGEGSKQETGTTAGSRLGETPLAWASGSLAQNNEQVAWVTFRENGLGEPSPDSPGRDYQFPP</sequence>
<evidence type="ECO:0000256" key="1">
    <source>
        <dbReference type="SAM" id="MobiDB-lite"/>
    </source>
</evidence>
<feature type="region of interest" description="Disordered" evidence="1">
    <location>
        <begin position="53"/>
        <end position="73"/>
    </location>
</feature>
<dbReference type="AlphaFoldDB" id="A0A4D6MT85"/>
<gene>
    <name evidence="2" type="ORF">DEO72_LG8g1138</name>
</gene>
<dbReference type="EMBL" id="CP039352">
    <property type="protein sequence ID" value="QCE03117.1"/>
    <property type="molecule type" value="Genomic_DNA"/>
</dbReference>
<dbReference type="Proteomes" id="UP000501690">
    <property type="component" value="Linkage Group LG8"/>
</dbReference>
<evidence type="ECO:0000313" key="2">
    <source>
        <dbReference type="EMBL" id="QCE03117.1"/>
    </source>
</evidence>
<keyword evidence="3" id="KW-1185">Reference proteome</keyword>
<accession>A0A4D6MT85</accession>
<evidence type="ECO:0000313" key="3">
    <source>
        <dbReference type="Proteomes" id="UP000501690"/>
    </source>
</evidence>
<feature type="region of interest" description="Disordered" evidence="1">
    <location>
        <begin position="98"/>
        <end position="117"/>
    </location>
</feature>